<sequence>MSEASATDYELAVEGVVGFAQEFDRTHLDLACHAAFPLVLTPDLLYQIWLRFVPQAPWTAVARVLLSRLCREVGYELYEMDVAVRNLLLTELKEDERFGQKQLEKLAGFLTNYVRRQFDGQDSNARDLAQAQYWTALAYTKPDRLSREILEAINLRLQQKNWKELFRLSSLVETFAEPLTELAPLVITYARGIERLTCGDQIIAEELFRRLPKQKRYIEIYGVNVPILERIYISTFGQGNSSLTVYAFHLRNSINQELQPTLPAASRLWEQLVDFGNALHIPELQTLRQQLICYEGDRYFPEAEDIFGAEYFTLLQNQEPSLHFQVPLQAGGLELQGLLCPFRLHDTYAIDLTLFSEDTFTLPQLTYLNPQNLILENIQPSLGQTLLLFGQPSETQEDNYQALADACVAQLLPQADITKLVGTGRLLGNPIFEYENKQPDSVQKLHILVWFKCQDMNSVHMDRVAEILLHLLWCRHKIIYVYQQFLWCVSQVKQLFNALEESRERFNNISHESNKLSQLIDLLVKFKEIEFQYFGYLNDLEEHEKTLAINEINYKTYLKKLENISFTDLDFCQYFLNEIHYEIQQQHQEYNRYLNQIKTSLINENAVIIQWQISENYFKVYIIIKKQSAYPIIWQSSAEDSSALSDWANEYSQDYQENKQHSQEQLSLRLQNLTQILHLDEILNHLPKTCDQLILIPHRFLHCIPLHALPLADGSCLLDLFPGGVRYAPSCQLLQLVQTRQRPEFSHFLAIQNPTQNIPYTDIEVETIKQYFPHADVLANAAATKDVLNNQTLHSVHCLHFSGHSDFNIDSPLESRLFFADEPVTLEEIFTLDMSQCSLVTLSASDTALTNWKSAKDEHISFPSAFLLAGSTNVVGSLWDLNDLSTALLMIKFYQNLQTGSTVAVALNQAQVWLRDITKRKLQIWIEENKLLLRPAIQISLRRRLHKLLDDEQPFREPFHWAAFCAIGQSIGVKKMALSPYEETILDFVYIAQNKPELFTAEDRADFAQLVATLPEDVEVISNAIAFWCQTRPHILDAIFALPVGESDSVRAAGGRNTPMTGKEAKEAIENTVRESIPPEKSQTSKASKEGEK</sequence>
<evidence type="ECO:0000256" key="1">
    <source>
        <dbReference type="SAM" id="MobiDB-lite"/>
    </source>
</evidence>
<feature type="compositionally biased region" description="Basic and acidic residues" evidence="1">
    <location>
        <begin position="1063"/>
        <end position="1073"/>
    </location>
</feature>
<feature type="domain" description="CHAT" evidence="2">
    <location>
        <begin position="670"/>
        <end position="969"/>
    </location>
</feature>
<reference evidence="3" key="1">
    <citation type="submission" date="2019-11" db="EMBL/GenBank/DDBJ databases">
        <title>Genomic insights into an expanded diversity of filamentous marine cyanobacteria reveals the extraordinary biosynthetic potential of Moorea and Okeania.</title>
        <authorList>
            <person name="Ferreira Leao T."/>
            <person name="Wang M."/>
            <person name="Moss N."/>
            <person name="Da Silva R."/>
            <person name="Sanders J."/>
            <person name="Nurk S."/>
            <person name="Gurevich A."/>
            <person name="Humphrey G."/>
            <person name="Reher R."/>
            <person name="Zhu Q."/>
            <person name="Belda-Ferre P."/>
            <person name="Glukhov E."/>
            <person name="Rex R."/>
            <person name="Dorrestein P.C."/>
            <person name="Knight R."/>
            <person name="Pevzner P."/>
            <person name="Gerwick W.H."/>
            <person name="Gerwick L."/>
        </authorList>
    </citation>
    <scope>NUCLEOTIDE SEQUENCE</scope>
    <source>
        <strain evidence="3">SIO1C4</strain>
    </source>
</reference>
<gene>
    <name evidence="3" type="ORF">F6J89_11070</name>
</gene>
<dbReference type="InterPro" id="IPR024983">
    <property type="entry name" value="CHAT_dom"/>
</dbReference>
<evidence type="ECO:0000313" key="3">
    <source>
        <dbReference type="EMBL" id="NER28150.1"/>
    </source>
</evidence>
<name>A0A6B3N969_9CYAN</name>
<organism evidence="3">
    <name type="scientific">Symploca sp. SIO1C4</name>
    <dbReference type="NCBI Taxonomy" id="2607765"/>
    <lineage>
        <taxon>Bacteria</taxon>
        <taxon>Bacillati</taxon>
        <taxon>Cyanobacteriota</taxon>
        <taxon>Cyanophyceae</taxon>
        <taxon>Coleofasciculales</taxon>
        <taxon>Coleofasciculaceae</taxon>
        <taxon>Symploca</taxon>
    </lineage>
</organism>
<dbReference type="AlphaFoldDB" id="A0A6B3N969"/>
<dbReference type="Pfam" id="PF12770">
    <property type="entry name" value="CHAT"/>
    <property type="match status" value="1"/>
</dbReference>
<proteinExistence type="predicted"/>
<feature type="region of interest" description="Disordered" evidence="1">
    <location>
        <begin position="1052"/>
        <end position="1093"/>
    </location>
</feature>
<protein>
    <submittedName>
        <fullName evidence="3">CHAT domain-containing protein</fullName>
    </submittedName>
</protein>
<evidence type="ECO:0000259" key="2">
    <source>
        <dbReference type="Pfam" id="PF12770"/>
    </source>
</evidence>
<accession>A0A6B3N969</accession>
<dbReference type="EMBL" id="JAAHFQ010000177">
    <property type="protein sequence ID" value="NER28150.1"/>
    <property type="molecule type" value="Genomic_DNA"/>
</dbReference>
<comment type="caution">
    <text evidence="3">The sequence shown here is derived from an EMBL/GenBank/DDBJ whole genome shotgun (WGS) entry which is preliminary data.</text>
</comment>